<dbReference type="InterPro" id="IPR013783">
    <property type="entry name" value="Ig-like_fold"/>
</dbReference>
<evidence type="ECO:0000313" key="3">
    <source>
        <dbReference type="Proteomes" id="UP000254808"/>
    </source>
</evidence>
<dbReference type="InterPro" id="IPR036116">
    <property type="entry name" value="FN3_sf"/>
</dbReference>
<dbReference type="SUPFAM" id="SSF49265">
    <property type="entry name" value="Fibronectin type III"/>
    <property type="match status" value="1"/>
</dbReference>
<dbReference type="Pfam" id="PF18998">
    <property type="entry name" value="Flg_new_2"/>
    <property type="match status" value="1"/>
</dbReference>
<dbReference type="Gene3D" id="2.60.40.2340">
    <property type="match status" value="1"/>
</dbReference>
<dbReference type="RefSeq" id="WP_114982575.1">
    <property type="nucleotide sequence ID" value="NZ_CP027806.1"/>
</dbReference>
<dbReference type="PROSITE" id="PS50853">
    <property type="entry name" value="FN3"/>
    <property type="match status" value="1"/>
</dbReference>
<evidence type="ECO:0000259" key="1">
    <source>
        <dbReference type="PROSITE" id="PS50853"/>
    </source>
</evidence>
<organism evidence="2 3">
    <name type="scientific">Cyclonatronum proteinivorum</name>
    <dbReference type="NCBI Taxonomy" id="1457365"/>
    <lineage>
        <taxon>Bacteria</taxon>
        <taxon>Pseudomonadati</taxon>
        <taxon>Balneolota</taxon>
        <taxon>Balneolia</taxon>
        <taxon>Balneolales</taxon>
        <taxon>Cyclonatronaceae</taxon>
        <taxon>Cyclonatronum</taxon>
    </lineage>
</organism>
<dbReference type="EMBL" id="CP027806">
    <property type="protein sequence ID" value="AXI99332.1"/>
    <property type="molecule type" value="Genomic_DNA"/>
</dbReference>
<reference evidence="2 3" key="1">
    <citation type="submission" date="2018-03" db="EMBL/GenBank/DDBJ databases">
        <title>Phenotypic and genomic properties of Cyclonatronum proteinivorum gen. nov., sp. nov., a haloalkaliphilic bacteroidete from soda lakes possessing Na+-translocating rhodopsin.</title>
        <authorList>
            <person name="Toshchakov S.V."/>
            <person name="Korzhenkov A."/>
            <person name="Samarov N.I."/>
            <person name="Kublanov I.V."/>
            <person name="Muntyan M.S."/>
            <person name="Sorokin D.Y."/>
        </authorList>
    </citation>
    <scope>NUCLEOTIDE SEQUENCE [LARGE SCALE GENOMIC DNA]</scope>
    <source>
        <strain evidence="2 3">Omega</strain>
    </source>
</reference>
<dbReference type="OrthoDB" id="863479at2"/>
<dbReference type="InterPro" id="IPR026444">
    <property type="entry name" value="Secre_tail"/>
</dbReference>
<dbReference type="KEGG" id="cprv:CYPRO_0044"/>
<keyword evidence="3" id="KW-1185">Reference proteome</keyword>
<feature type="domain" description="Fibronectin type-III" evidence="1">
    <location>
        <begin position="1564"/>
        <end position="1663"/>
    </location>
</feature>
<dbReference type="InterPro" id="IPR044060">
    <property type="entry name" value="Bacterial_rp_domain"/>
</dbReference>
<dbReference type="Gene3D" id="2.60.40.4070">
    <property type="match status" value="1"/>
</dbReference>
<dbReference type="NCBIfam" id="TIGR04183">
    <property type="entry name" value="Por_Secre_tail"/>
    <property type="match status" value="1"/>
</dbReference>
<accession>A0A345UFT1</accession>
<gene>
    <name evidence="2" type="ORF">CYPRO_0044</name>
</gene>
<dbReference type="Gene3D" id="2.60.40.10">
    <property type="entry name" value="Immunoglobulins"/>
    <property type="match status" value="1"/>
</dbReference>
<name>A0A345UFT1_9BACT</name>
<dbReference type="InterPro" id="IPR003961">
    <property type="entry name" value="FN3_dom"/>
</dbReference>
<protein>
    <submittedName>
        <fullName evidence="2">Por secretion system C-terminal sorting domain-containing protein</fullName>
    </submittedName>
</protein>
<evidence type="ECO:0000313" key="2">
    <source>
        <dbReference type="EMBL" id="AXI99332.1"/>
    </source>
</evidence>
<proteinExistence type="predicted"/>
<dbReference type="Proteomes" id="UP000254808">
    <property type="component" value="Chromosome"/>
</dbReference>
<dbReference type="Pfam" id="PF18962">
    <property type="entry name" value="Por_Secre_tail"/>
    <property type="match status" value="1"/>
</dbReference>
<sequence length="1759" mass="188453">MPVFDLHPSARQNRPHHTIEELVMTNRRLLQWPSLLTILWAGLCISLGAGINPAAASASDAPQNGEELTLIHYWNFNDTDALLNSSFSLLGDQLITAELTGDANVEDGGGNDFDGENARFGDPAGRHLRVNSPLGATLFIPLPTTGFEEPLLLYEARRSGQGAGLQLISYTLDGETYELFDTISIPNGAPDLFTFDFSSIEGAADNPDFGLRIAFEQGEGGTGGNNRIDNITLEGTSLAVPLDYFSKPEGDLTALESWGSEPDGSGTAPSSFDLDNATFTIQNRESVVLEGTLSVSGLGSRVVLGSGDAPVTLQITGALDATLDLAAAATVQFTNTSYPVFGTFDASATVVFSEEATLIPYFTYPNLILQDLDPVFEGDGTLGITGDLTLLGSVSMPDARDADEYDVVFSGSADQLITTNGNVLRAWELYFEKSEGSIALAEGSIISSDNQMYFDVSGAATFADNGGLMYAGNSVNITGDEASYDFTGTLILAGTEPGIVNGPGAGNNFNVREGSNDNIVAPLNNLIIRAPNTDGEFRMRDRSTAEFRIKGDFIIESGADGRLRFYDNELFVGGDFIIEEGFSGTIDRVDALHFNGTAPQVFEDGYGFRTEVFNLDNLAGLTITGGNPFVRDELIFSQGGISVDENAALFVDGEAEITGAGADRFVSGLMVRPTENTEAMSLAFPVGAGGVYRPVQLSVAHGDEAENLYGVRAVAQTGPAFELPAELSELVEGHHYVLFREGESELLSAALTLTYDEAEFGFPVNELQIAGAVGEAWQNYGGSAAEGSITSTFNISEFGEFALARLFLDSANSIVSFLFTDFNPPLIADIDEANLLITASVPFGTDVSNLSPEIEITGVSVDPPSGEPQDFTSPVSYTVTAEDNSTAVYTVDVTVLDPVLYELSLEAQPSGAASLSGGGSYQAGEIVSVNAVANMGFTFVEWTDGSTTVSTEAAFDYEMPDADVTLTAVFETETRESLAYFFFFGNELPNNTPLTEIDPTLSAPGGGRIAYESALEGYPFDSSHPDWRRASLERRNAPTPLNYRPEGNGGLPIEEVTMRGIQVKQPFADNGRENTVIFELPALGFEDVLLSMAVLDEGAASALVFDYSLSEGEPEWTTQFMPQSVFEISDTYQLVLVDFAGIEAITNNPDFKIRMRFEGDDMSADDGDRVTFNNIALEGNVAELPEQAVALSFGEPPFTAQTGLIAGAVEVRAVTESGFTDTGFEGEITLSAADGDGALEGIITLNAVEGIAVFDAYSFTGFGSIRLRAEAQGLASDVSSPVQVVQVTELVMPQFIQGEQDENGDNLNRIPFVYRLTLEGLTPGATYRYGNRVVNAEDGPTSNGAGNAVFVKTDGTDFIRTTNAPRFRPTDLDVRHSEFTTDEAGAFTGWFVTEPSGNARFTPGGELQMRVILNDGAEGEELFFFLTAPSAVQVIEFGAESAQATGVYAASDFEAKSVMLFFGNADAAGRPLTASFVEATGAETDDRYAAFFDELVAGNAGVFGSLIPNDLPGGVQALTAHELLTAAQIELLVREDGIWGSTSTVNPNGGLTPLFLQLTDAPEPPQAPELLSPEDGALDVDDFFFTWSAVEGADYYEIEFTYTDERDGIFAYTTGETELDLNDFSPFEEGTEYAWRVRGMIETGDEPIAGAWSETRTFTTREFVSVPGEELPLEVELAQNYPNPFNPTTIIRFALPEAAQVRLEVYNISGQRVATLVNGMQAAGRHSVNFDASHLSSGIYLYRLETGSFSQVRKMMLVK</sequence>